<accession>A0A6B3VXT5</accession>
<organism evidence="2 3">
    <name type="scientific">Bacillus aquiflavi</name>
    <dbReference type="NCBI Taxonomy" id="2672567"/>
    <lineage>
        <taxon>Bacteria</taxon>
        <taxon>Bacillati</taxon>
        <taxon>Bacillota</taxon>
        <taxon>Bacilli</taxon>
        <taxon>Bacillales</taxon>
        <taxon>Bacillaceae</taxon>
        <taxon>Bacillus</taxon>
    </lineage>
</organism>
<dbReference type="AlphaFoldDB" id="A0A6B3VXT5"/>
<evidence type="ECO:0000313" key="3">
    <source>
        <dbReference type="Proteomes" id="UP000472971"/>
    </source>
</evidence>
<protein>
    <submittedName>
        <fullName evidence="2">MetS family NSS transporter small subunit</fullName>
    </submittedName>
</protein>
<dbReference type="EMBL" id="JAAIWN010000003">
    <property type="protein sequence ID" value="NEY80371.1"/>
    <property type="molecule type" value="Genomic_DNA"/>
</dbReference>
<reference evidence="1 4" key="2">
    <citation type="submission" date="2020-07" db="EMBL/GenBank/DDBJ databases">
        <authorList>
            <person name="Feng H."/>
        </authorList>
    </citation>
    <scope>NUCLEOTIDE SEQUENCE [LARGE SCALE GENOMIC DNA]</scope>
    <source>
        <strain evidence="4">s-12</strain>
        <strain evidence="1">S-12</strain>
    </source>
</reference>
<evidence type="ECO:0000313" key="1">
    <source>
        <dbReference type="EMBL" id="MBA4535997.1"/>
    </source>
</evidence>
<name>A0A6B3VXT5_9BACI</name>
<reference evidence="2 3" key="1">
    <citation type="submission" date="2020-02" db="EMBL/GenBank/DDBJ databases">
        <title>Bacillus aquiflavi sp. nov., isolated from yellow water of strong flavor Chinese baijiu in Yibin region of China.</title>
        <authorList>
            <person name="Xie J."/>
        </authorList>
    </citation>
    <scope>NUCLEOTIDE SEQUENCE [LARGE SCALE GENOMIC DNA]</scope>
    <source>
        <strain evidence="2 3">3H-10</strain>
    </source>
</reference>
<dbReference type="NCBIfam" id="NF033493">
    <property type="entry name" value="MetS_like_NSS"/>
    <property type="match status" value="1"/>
</dbReference>
<dbReference type="Proteomes" id="UP000472971">
    <property type="component" value="Unassembled WGS sequence"/>
</dbReference>
<sequence>MSASAITMMVSGMIILWGGFLASVANAVSKSRQAK</sequence>
<dbReference type="Proteomes" id="UP000570010">
    <property type="component" value="Unassembled WGS sequence"/>
</dbReference>
<evidence type="ECO:0000313" key="4">
    <source>
        <dbReference type="Proteomes" id="UP000570010"/>
    </source>
</evidence>
<gene>
    <name evidence="2" type="ORF">G4D64_02290</name>
    <name evidence="1" type="ORF">H1Z61_02295</name>
</gene>
<dbReference type="EMBL" id="JACEIO010000003">
    <property type="protein sequence ID" value="MBA4535997.1"/>
    <property type="molecule type" value="Genomic_DNA"/>
</dbReference>
<comment type="caution">
    <text evidence="2">The sequence shown here is derived from an EMBL/GenBank/DDBJ whole genome shotgun (WGS) entry which is preliminary data.</text>
</comment>
<evidence type="ECO:0000313" key="2">
    <source>
        <dbReference type="EMBL" id="NEY80371.1"/>
    </source>
</evidence>
<dbReference type="RefSeq" id="WP_163239694.1">
    <property type="nucleotide sequence ID" value="NZ_CP082780.1"/>
</dbReference>
<proteinExistence type="predicted"/>
<keyword evidence="3" id="KW-1185">Reference proteome</keyword>